<evidence type="ECO:0008006" key="3">
    <source>
        <dbReference type="Google" id="ProtNLM"/>
    </source>
</evidence>
<sequence>MLKITHLYHSGFLLESTSAYVVCDFFLDGFAPNSPAQQQGVVPLVGQLRSDFNAEAYSDYNLTVPDQQAQGVLAQIFAHLDKPCYFLSSHFHRDHFNPFIFRFWDYAHSQNLPRVHFVLSSDIRTRRKKLCLPYIEQGAVSLLAKGESVEFADDHFSVEAFGSTDCGRSFLLTLDGWQIFHAGDLNEWHWQEENSPQASKAAVKFYERELEFIQSKMQQRRGFDVVMFPCDPHMRSNIFSGVSKLVHTIPTSVLVPMHMWEENQSINQALEHEPNLAGYKRSFAEDCKVIPITDTVFKVQPPEFVSAQPLPVGSAHGWAWIPAFSGDHCCLEKD</sequence>
<dbReference type="InterPro" id="IPR036866">
    <property type="entry name" value="RibonucZ/Hydroxyglut_hydro"/>
</dbReference>
<organism evidence="1 2">
    <name type="scientific">Candidatus Anaerobiospirillum pullistercoris</name>
    <dbReference type="NCBI Taxonomy" id="2838452"/>
    <lineage>
        <taxon>Bacteria</taxon>
        <taxon>Pseudomonadati</taxon>
        <taxon>Pseudomonadota</taxon>
        <taxon>Gammaproteobacteria</taxon>
        <taxon>Aeromonadales</taxon>
        <taxon>Succinivibrionaceae</taxon>
        <taxon>Anaerobiospirillum</taxon>
    </lineage>
</organism>
<proteinExistence type="predicted"/>
<dbReference type="AlphaFoldDB" id="A0A9D1WEF4"/>
<dbReference type="PANTHER" id="PTHR42967:SF1">
    <property type="entry name" value="MBL FOLD METALLO-HYDROLASE"/>
    <property type="match status" value="1"/>
</dbReference>
<gene>
    <name evidence="1" type="ORF">H9850_07710</name>
</gene>
<dbReference type="PANTHER" id="PTHR42967">
    <property type="entry name" value="METAL DEPENDENT HYDROLASE"/>
    <property type="match status" value="1"/>
</dbReference>
<evidence type="ECO:0000313" key="2">
    <source>
        <dbReference type="Proteomes" id="UP000886829"/>
    </source>
</evidence>
<dbReference type="SUPFAM" id="SSF56281">
    <property type="entry name" value="Metallo-hydrolase/oxidoreductase"/>
    <property type="match status" value="1"/>
</dbReference>
<comment type="caution">
    <text evidence="1">The sequence shown here is derived from an EMBL/GenBank/DDBJ whole genome shotgun (WGS) entry which is preliminary data.</text>
</comment>
<evidence type="ECO:0000313" key="1">
    <source>
        <dbReference type="EMBL" id="HIX57342.1"/>
    </source>
</evidence>
<dbReference type="Gene3D" id="3.60.15.10">
    <property type="entry name" value="Ribonuclease Z/Hydroxyacylglutathione hydrolase-like"/>
    <property type="match status" value="1"/>
</dbReference>
<accession>A0A9D1WEF4</accession>
<reference evidence="1" key="1">
    <citation type="journal article" date="2021" name="PeerJ">
        <title>Extensive microbial diversity within the chicken gut microbiome revealed by metagenomics and culture.</title>
        <authorList>
            <person name="Gilroy R."/>
            <person name="Ravi A."/>
            <person name="Getino M."/>
            <person name="Pursley I."/>
            <person name="Horton D.L."/>
            <person name="Alikhan N.F."/>
            <person name="Baker D."/>
            <person name="Gharbi K."/>
            <person name="Hall N."/>
            <person name="Watson M."/>
            <person name="Adriaenssens E.M."/>
            <person name="Foster-Nyarko E."/>
            <person name="Jarju S."/>
            <person name="Secka A."/>
            <person name="Antonio M."/>
            <person name="Oren A."/>
            <person name="Chaudhuri R.R."/>
            <person name="La Ragione R."/>
            <person name="Hildebrand F."/>
            <person name="Pallen M.J."/>
        </authorList>
    </citation>
    <scope>NUCLEOTIDE SEQUENCE</scope>
    <source>
        <strain evidence="1">USASDec5-558</strain>
    </source>
</reference>
<protein>
    <recommendedName>
        <fullName evidence="3">MBL fold metallo-hydrolase</fullName>
    </recommendedName>
</protein>
<reference evidence="1" key="2">
    <citation type="submission" date="2021-04" db="EMBL/GenBank/DDBJ databases">
        <authorList>
            <person name="Gilroy R."/>
        </authorList>
    </citation>
    <scope>NUCLEOTIDE SEQUENCE</scope>
    <source>
        <strain evidence="1">USASDec5-558</strain>
    </source>
</reference>
<dbReference type="EMBL" id="DXEV01000154">
    <property type="protein sequence ID" value="HIX57342.1"/>
    <property type="molecule type" value="Genomic_DNA"/>
</dbReference>
<dbReference type="Proteomes" id="UP000886829">
    <property type="component" value="Unassembled WGS sequence"/>
</dbReference>
<name>A0A9D1WEF4_9GAMM</name>